<evidence type="ECO:0000256" key="7">
    <source>
        <dbReference type="ARBA" id="ARBA00022777"/>
    </source>
</evidence>
<reference evidence="15" key="1">
    <citation type="submission" date="2017-09" db="EMBL/GenBank/DDBJ databases">
        <authorList>
            <person name="Varghese N."/>
            <person name="Submissions S."/>
        </authorList>
    </citation>
    <scope>NUCLEOTIDE SEQUENCE [LARGE SCALE GENOMIC DNA]</scope>
    <source>
        <strain evidence="15">C7</strain>
    </source>
</reference>
<name>A0A2C9CLU6_9RHOB</name>
<dbReference type="InterPro" id="IPR003661">
    <property type="entry name" value="HisK_dim/P_dom"/>
</dbReference>
<dbReference type="PROSITE" id="PS50109">
    <property type="entry name" value="HIS_KIN"/>
    <property type="match status" value="1"/>
</dbReference>
<dbReference type="AlphaFoldDB" id="A0A2C9CLU6"/>
<dbReference type="InterPro" id="IPR003594">
    <property type="entry name" value="HATPase_dom"/>
</dbReference>
<evidence type="ECO:0000256" key="2">
    <source>
        <dbReference type="ARBA" id="ARBA00004370"/>
    </source>
</evidence>
<keyword evidence="7 14" id="KW-0418">Kinase</keyword>
<dbReference type="SMART" id="SM00387">
    <property type="entry name" value="HATPase_c"/>
    <property type="match status" value="1"/>
</dbReference>
<dbReference type="EMBL" id="OCTN01000001">
    <property type="protein sequence ID" value="SOH92481.1"/>
    <property type="molecule type" value="Genomic_DNA"/>
</dbReference>
<dbReference type="Gene3D" id="3.30.565.10">
    <property type="entry name" value="Histidine kinase-like ATPase, C-terminal domain"/>
    <property type="match status" value="1"/>
</dbReference>
<dbReference type="Gene3D" id="1.10.287.130">
    <property type="match status" value="1"/>
</dbReference>
<keyword evidence="5" id="KW-0808">Transferase</keyword>
<dbReference type="InterPro" id="IPR025908">
    <property type="entry name" value="Sensor_TM1"/>
</dbReference>
<dbReference type="SUPFAM" id="SSF47384">
    <property type="entry name" value="Homodimeric domain of signal transducing histidine kinase"/>
    <property type="match status" value="1"/>
</dbReference>
<dbReference type="Gene3D" id="6.10.340.10">
    <property type="match status" value="1"/>
</dbReference>
<keyword evidence="10 11" id="KW-0472">Membrane</keyword>
<evidence type="ECO:0000256" key="3">
    <source>
        <dbReference type="ARBA" id="ARBA00012438"/>
    </source>
</evidence>
<dbReference type="Pfam" id="PF13755">
    <property type="entry name" value="Sensor_TM1"/>
    <property type="match status" value="1"/>
</dbReference>
<feature type="domain" description="Histidine kinase" evidence="12">
    <location>
        <begin position="341"/>
        <end position="559"/>
    </location>
</feature>
<dbReference type="PANTHER" id="PTHR45436:SF5">
    <property type="entry name" value="SENSOR HISTIDINE KINASE TRCS"/>
    <property type="match status" value="1"/>
</dbReference>
<dbReference type="InterPro" id="IPR004358">
    <property type="entry name" value="Sig_transdc_His_kin-like_C"/>
</dbReference>
<keyword evidence="15" id="KW-1185">Reference proteome</keyword>
<evidence type="ECO:0000259" key="12">
    <source>
        <dbReference type="PROSITE" id="PS50109"/>
    </source>
</evidence>
<dbReference type="Pfam" id="PF00512">
    <property type="entry name" value="HisKA"/>
    <property type="match status" value="1"/>
</dbReference>
<accession>A0A2C9CLU6</accession>
<comment type="subcellular location">
    <subcellularLocation>
        <location evidence="2">Membrane</location>
    </subcellularLocation>
</comment>
<dbReference type="Pfam" id="PF02518">
    <property type="entry name" value="HATPase_c"/>
    <property type="match status" value="1"/>
</dbReference>
<dbReference type="GO" id="GO:0005886">
    <property type="term" value="C:plasma membrane"/>
    <property type="evidence" value="ECO:0007669"/>
    <property type="project" value="TreeGrafter"/>
</dbReference>
<dbReference type="InterPro" id="IPR003660">
    <property type="entry name" value="HAMP_dom"/>
</dbReference>
<dbReference type="Proteomes" id="UP000220034">
    <property type="component" value="Unassembled WGS sequence"/>
</dbReference>
<evidence type="ECO:0000256" key="5">
    <source>
        <dbReference type="ARBA" id="ARBA00022679"/>
    </source>
</evidence>
<dbReference type="Pfam" id="PF00672">
    <property type="entry name" value="HAMP"/>
    <property type="match status" value="1"/>
</dbReference>
<evidence type="ECO:0000256" key="9">
    <source>
        <dbReference type="ARBA" id="ARBA00023012"/>
    </source>
</evidence>
<evidence type="ECO:0000256" key="11">
    <source>
        <dbReference type="SAM" id="Phobius"/>
    </source>
</evidence>
<dbReference type="SMART" id="SM00388">
    <property type="entry name" value="HisKA"/>
    <property type="match status" value="1"/>
</dbReference>
<dbReference type="InterPro" id="IPR005467">
    <property type="entry name" value="His_kinase_dom"/>
</dbReference>
<dbReference type="CDD" id="cd00082">
    <property type="entry name" value="HisKA"/>
    <property type="match status" value="1"/>
</dbReference>
<evidence type="ECO:0000259" key="13">
    <source>
        <dbReference type="PROSITE" id="PS50885"/>
    </source>
</evidence>
<feature type="domain" description="HAMP" evidence="13">
    <location>
        <begin position="274"/>
        <end position="333"/>
    </location>
</feature>
<dbReference type="SUPFAM" id="SSF55874">
    <property type="entry name" value="ATPase domain of HSP90 chaperone/DNA topoisomerase II/histidine kinase"/>
    <property type="match status" value="1"/>
</dbReference>
<dbReference type="PRINTS" id="PR00344">
    <property type="entry name" value="BCTRLSENSOR"/>
</dbReference>
<feature type="transmembrane region" description="Helical" evidence="11">
    <location>
        <begin position="49"/>
        <end position="68"/>
    </location>
</feature>
<dbReference type="InterPro" id="IPR036890">
    <property type="entry name" value="HATPase_C_sf"/>
</dbReference>
<protein>
    <recommendedName>
        <fullName evidence="3">histidine kinase</fullName>
        <ecNumber evidence="3">2.7.13.3</ecNumber>
    </recommendedName>
</protein>
<evidence type="ECO:0000256" key="8">
    <source>
        <dbReference type="ARBA" id="ARBA00022989"/>
    </source>
</evidence>
<dbReference type="EC" id="2.7.13.3" evidence="3"/>
<comment type="catalytic activity">
    <reaction evidence="1">
        <text>ATP + protein L-histidine = ADP + protein N-phospho-L-histidine.</text>
        <dbReference type="EC" id="2.7.13.3"/>
    </reaction>
</comment>
<dbReference type="SMART" id="SM00304">
    <property type="entry name" value="HAMP"/>
    <property type="match status" value="1"/>
</dbReference>
<proteinExistence type="predicted"/>
<evidence type="ECO:0000256" key="10">
    <source>
        <dbReference type="ARBA" id="ARBA00023136"/>
    </source>
</evidence>
<keyword evidence="8 11" id="KW-1133">Transmembrane helix</keyword>
<evidence type="ECO:0000256" key="6">
    <source>
        <dbReference type="ARBA" id="ARBA00022692"/>
    </source>
</evidence>
<evidence type="ECO:0000313" key="15">
    <source>
        <dbReference type="Proteomes" id="UP000220034"/>
    </source>
</evidence>
<dbReference type="GO" id="GO:0000155">
    <property type="term" value="F:phosphorelay sensor kinase activity"/>
    <property type="evidence" value="ECO:0007669"/>
    <property type="project" value="InterPro"/>
</dbReference>
<evidence type="ECO:0000256" key="4">
    <source>
        <dbReference type="ARBA" id="ARBA00022553"/>
    </source>
</evidence>
<organism evidence="14 15">
    <name type="scientific">Pontivivens marinum</name>
    <dbReference type="NCBI Taxonomy" id="1690039"/>
    <lineage>
        <taxon>Bacteria</taxon>
        <taxon>Pseudomonadati</taxon>
        <taxon>Pseudomonadota</taxon>
        <taxon>Alphaproteobacteria</taxon>
        <taxon>Rhodobacterales</taxon>
        <taxon>Paracoccaceae</taxon>
        <taxon>Pontivivens</taxon>
    </lineage>
</organism>
<evidence type="ECO:0000313" key="14">
    <source>
        <dbReference type="EMBL" id="SOH92481.1"/>
    </source>
</evidence>
<feature type="transmembrane region" description="Helical" evidence="11">
    <location>
        <begin position="257"/>
        <end position="277"/>
    </location>
</feature>
<dbReference type="PROSITE" id="PS50885">
    <property type="entry name" value="HAMP"/>
    <property type="match status" value="1"/>
</dbReference>
<keyword evidence="4" id="KW-0597">Phosphoprotein</keyword>
<dbReference type="InterPro" id="IPR036097">
    <property type="entry name" value="HisK_dim/P_sf"/>
</dbReference>
<dbReference type="PANTHER" id="PTHR45436">
    <property type="entry name" value="SENSOR HISTIDINE KINASE YKOH"/>
    <property type="match status" value="1"/>
</dbReference>
<evidence type="ECO:0000256" key="1">
    <source>
        <dbReference type="ARBA" id="ARBA00000085"/>
    </source>
</evidence>
<gene>
    <name evidence="14" type="ORF">SAMN06273572_101328</name>
</gene>
<keyword evidence="6 11" id="KW-0812">Transmembrane</keyword>
<dbReference type="InterPro" id="IPR050428">
    <property type="entry name" value="TCS_sensor_his_kinase"/>
</dbReference>
<keyword evidence="9" id="KW-0902">Two-component regulatory system</keyword>
<sequence length="559" mass="60868">MGRWQQSRRLSLPRLERGRGLTIGAPGAAKDSATLDDQLYSASPIARKIVLFNLLAQAVMVIGILFLSQYERSLVEQRAQGLTRDGLLIARTVSSFATQQDRAVLDNVAADGIVQDVGDLTGARVRLFDADGDLVSDTRGTSEQTVPQAAEQQGASAGQAAVYLFDLVIDRIVALLRRVEDADRAALSREELDVFIAQSMGGTSQQIVNRDDTGDYILSISIPVIARNEPIGVLVLSTRSGDISLLVSNERRQMMTVFLLALTVSIGLSVVLANSIARPLRALARAAQRASRSTRDMAPERIHFPDLTGRPDEIGNLSRALILMTQALYERIEANEEFAADVAHEIKNPLTSLRSAVETMEYAKTDEQRKRLLDVIANDVQRLDRLVTDISNASRLDSELVREEMEAFDLNLLIGSLVEYNSAEAAKVDVKLVADTPEPAVVVSGLEGRLAQVFINLITNAVSFTPPDGTVSVRVSVERDRAIIVVSDTGPGIPPDNLKDVFSRFYSERPGQEFGSHSGLGLAISKQIVEAHNGRIFARNIQNAQGDVMGAQFTVELPM</sequence>